<protein>
    <recommendedName>
        <fullName evidence="1">VOC domain-containing protein</fullName>
    </recommendedName>
</protein>
<evidence type="ECO:0000313" key="2">
    <source>
        <dbReference type="EMBL" id="CCH86548.1"/>
    </source>
</evidence>
<gene>
    <name evidence="2" type="ordered locus">MODMU_1098</name>
</gene>
<dbReference type="Proteomes" id="UP000006461">
    <property type="component" value="Chromosome"/>
</dbReference>
<dbReference type="eggNOG" id="COG0346">
    <property type="taxonomic scope" value="Bacteria"/>
</dbReference>
<dbReference type="PATRIC" id="fig|477641.3.peg.1031"/>
<dbReference type="HOGENOM" id="CLU_046006_10_4_11"/>
<sequence>MTSSTRTHLTAVHTVAVPVTDQDRALAFYAGVLGCEVRLDGSYGPGARWLEVAPPGASTTLALVRREDGTSGMDTGIRLATTDAAADHAALRAAGADVDAELIDMGPQVPPMFTFRDPDGNTLVVVQTP</sequence>
<dbReference type="PROSITE" id="PS51257">
    <property type="entry name" value="PROKAR_LIPOPROTEIN"/>
    <property type="match status" value="1"/>
</dbReference>
<dbReference type="Gene3D" id="3.10.180.10">
    <property type="entry name" value="2,3-Dihydroxybiphenyl 1,2-Dioxygenase, domain 1"/>
    <property type="match status" value="1"/>
</dbReference>
<proteinExistence type="predicted"/>
<dbReference type="SUPFAM" id="SSF54593">
    <property type="entry name" value="Glyoxalase/Bleomycin resistance protein/Dihydroxybiphenyl dioxygenase"/>
    <property type="match status" value="1"/>
</dbReference>
<dbReference type="EMBL" id="FO203431">
    <property type="protein sequence ID" value="CCH86548.1"/>
    <property type="molecule type" value="Genomic_DNA"/>
</dbReference>
<feature type="domain" description="VOC" evidence="1">
    <location>
        <begin position="11"/>
        <end position="128"/>
    </location>
</feature>
<dbReference type="PANTHER" id="PTHR36437:SF2">
    <property type="entry name" value="GLYOXALASE_BLEOMYCIN RESISTANCE PROTEIN_DIOXYGENASE"/>
    <property type="match status" value="1"/>
</dbReference>
<dbReference type="InterPro" id="IPR037523">
    <property type="entry name" value="VOC_core"/>
</dbReference>
<organism evidence="2 3">
    <name type="scientific">Modestobacter italicus (strain DSM 44449 / CECT 9708 / BC 501)</name>
    <dbReference type="NCBI Taxonomy" id="2732864"/>
    <lineage>
        <taxon>Bacteria</taxon>
        <taxon>Bacillati</taxon>
        <taxon>Actinomycetota</taxon>
        <taxon>Actinomycetes</taxon>
        <taxon>Geodermatophilales</taxon>
        <taxon>Geodermatophilaceae</taxon>
        <taxon>Modestobacter</taxon>
    </lineage>
</organism>
<evidence type="ECO:0000259" key="1">
    <source>
        <dbReference type="PROSITE" id="PS51819"/>
    </source>
</evidence>
<accession>I4ET35</accession>
<reference evidence="2 3" key="1">
    <citation type="journal article" date="2012" name="J. Bacteriol.">
        <title>Genome Sequence of Radiation-Resistant Modestobacter marinus Strain BC501, a Representative Actinobacterium That Thrives on Calcareous Stone Surfaces.</title>
        <authorList>
            <person name="Normand P."/>
            <person name="Gury J."/>
            <person name="Pujic P."/>
            <person name="Chouaia B."/>
            <person name="Crotti E."/>
            <person name="Brusetti L."/>
            <person name="Daffonchio D."/>
            <person name="Vacherie B."/>
            <person name="Barbe V."/>
            <person name="Medigue C."/>
            <person name="Calteau A."/>
            <person name="Ghodhbane-Gtari F."/>
            <person name="Essoussi I."/>
            <person name="Nouioui I."/>
            <person name="Abbassi-Ghozzi I."/>
            <person name="Gtari M."/>
        </authorList>
    </citation>
    <scope>NUCLEOTIDE SEQUENCE [LARGE SCALE GENOMIC DNA]</scope>
    <source>
        <strain evidence="3">BC 501</strain>
    </source>
</reference>
<dbReference type="Pfam" id="PF00903">
    <property type="entry name" value="Glyoxalase"/>
    <property type="match status" value="1"/>
</dbReference>
<keyword evidence="3" id="KW-1185">Reference proteome</keyword>
<dbReference type="OMA" id="REMPQGR"/>
<dbReference type="InterPro" id="IPR004360">
    <property type="entry name" value="Glyas_Fos-R_dOase_dom"/>
</dbReference>
<dbReference type="AlphaFoldDB" id="I4ET35"/>
<dbReference type="PANTHER" id="PTHR36437">
    <property type="entry name" value="GLYOXALASE/BLEOMYCIN RESISTANCE PROTEIN/DIOXYGENASE"/>
    <property type="match status" value="1"/>
</dbReference>
<dbReference type="STRING" id="477641.MODMU_1098"/>
<name>I4ET35_MODI5</name>
<dbReference type="InterPro" id="IPR029068">
    <property type="entry name" value="Glyas_Bleomycin-R_OHBP_Dase"/>
</dbReference>
<dbReference type="PROSITE" id="PS51819">
    <property type="entry name" value="VOC"/>
    <property type="match status" value="1"/>
</dbReference>
<dbReference type="KEGG" id="mmar:MODMU_1098"/>
<evidence type="ECO:0000313" key="3">
    <source>
        <dbReference type="Proteomes" id="UP000006461"/>
    </source>
</evidence>
<dbReference type="OrthoDB" id="197463at2"/>